<dbReference type="Proteomes" id="UP001153954">
    <property type="component" value="Unassembled WGS sequence"/>
</dbReference>
<evidence type="ECO:0008006" key="3">
    <source>
        <dbReference type="Google" id="ProtNLM"/>
    </source>
</evidence>
<name>A0AAU9VDJ2_EUPED</name>
<sequence length="412" mass="47467">MTSHTVKCANCNVVIDELLTFIMNKVDVMDQESLVRICVSSFDVEEVEKSKKLLFDSISTDIKNIKRKKKNDGKIQRDLEDILTVIKSTDPEKIPIFVAKELHRLPPVTFDHVDVTSLLKDITILKSQLDEIKNNYVTIDQLKELKSKTKNLKCDTLFYTPNQTPSYINEKVRRVNLADIESRSMNSPVAESMIQRQRQNEYLSRSFPHSVNVPAPALEVGAMNHCHSDLAANNSKIAPVCIDGEESKQNRQTNCLQQNRTFAAVARTNRMIQNSDNERWTLVHNKRKTNNKFTTLRGKASIDENSKFKPADTKIPLFITNVHKDVSEDDVAEYIFTRTEEKVSPIKIKMARERNYSAFKIYVSKVNLHIYLDDSMWPMGISFRRFVHMTGKNESHQQRVAERHHKEDTING</sequence>
<accession>A0AAU9VDJ2</accession>
<gene>
    <name evidence="1" type="ORF">EEDITHA_LOCUS22769</name>
</gene>
<organism evidence="1 2">
    <name type="scientific">Euphydryas editha</name>
    <name type="common">Edith's checkerspot</name>
    <dbReference type="NCBI Taxonomy" id="104508"/>
    <lineage>
        <taxon>Eukaryota</taxon>
        <taxon>Metazoa</taxon>
        <taxon>Ecdysozoa</taxon>
        <taxon>Arthropoda</taxon>
        <taxon>Hexapoda</taxon>
        <taxon>Insecta</taxon>
        <taxon>Pterygota</taxon>
        <taxon>Neoptera</taxon>
        <taxon>Endopterygota</taxon>
        <taxon>Lepidoptera</taxon>
        <taxon>Glossata</taxon>
        <taxon>Ditrysia</taxon>
        <taxon>Papilionoidea</taxon>
        <taxon>Nymphalidae</taxon>
        <taxon>Nymphalinae</taxon>
        <taxon>Euphydryas</taxon>
    </lineage>
</organism>
<keyword evidence="2" id="KW-1185">Reference proteome</keyword>
<comment type="caution">
    <text evidence="1">The sequence shown here is derived from an EMBL/GenBank/DDBJ whole genome shotgun (WGS) entry which is preliminary data.</text>
</comment>
<reference evidence="1" key="1">
    <citation type="submission" date="2022-03" db="EMBL/GenBank/DDBJ databases">
        <authorList>
            <person name="Tunstrom K."/>
        </authorList>
    </citation>
    <scope>NUCLEOTIDE SEQUENCE</scope>
</reference>
<dbReference type="EMBL" id="CAKOGL010000043">
    <property type="protein sequence ID" value="CAH2108871.1"/>
    <property type="molecule type" value="Genomic_DNA"/>
</dbReference>
<proteinExistence type="predicted"/>
<evidence type="ECO:0000313" key="2">
    <source>
        <dbReference type="Proteomes" id="UP001153954"/>
    </source>
</evidence>
<protein>
    <recommendedName>
        <fullName evidence="3">Mutant cadherin</fullName>
    </recommendedName>
</protein>
<dbReference type="AlphaFoldDB" id="A0AAU9VDJ2"/>
<evidence type="ECO:0000313" key="1">
    <source>
        <dbReference type="EMBL" id="CAH2108871.1"/>
    </source>
</evidence>